<dbReference type="RefSeq" id="WP_189553627.1">
    <property type="nucleotide sequence ID" value="NZ_BMTP01000014.1"/>
</dbReference>
<evidence type="ECO:0000256" key="2">
    <source>
        <dbReference type="ARBA" id="ARBA00022801"/>
    </source>
</evidence>
<reference evidence="6" key="1">
    <citation type="journal article" date="2014" name="Int. J. Syst. Evol. Microbiol.">
        <title>Complete genome sequence of Corynebacterium casei LMG S-19264T (=DSM 44701T), isolated from a smear-ripened cheese.</title>
        <authorList>
            <consortium name="US DOE Joint Genome Institute (JGI-PGF)"/>
            <person name="Walter F."/>
            <person name="Albersmeier A."/>
            <person name="Kalinowski J."/>
            <person name="Ruckert C."/>
        </authorList>
    </citation>
    <scope>NUCLEOTIDE SEQUENCE</scope>
    <source>
        <strain evidence="6">JCM 4391</strain>
    </source>
</reference>
<dbReference type="EMBL" id="BMTP01000014">
    <property type="protein sequence ID" value="GGU56028.1"/>
    <property type="molecule type" value="Genomic_DNA"/>
</dbReference>
<comment type="similarity">
    <text evidence="1">Belongs to the transglycosylase family. Rpf subfamily.</text>
</comment>
<dbReference type="PROSITE" id="PS51782">
    <property type="entry name" value="LYSM"/>
    <property type="match status" value="1"/>
</dbReference>
<organism evidence="6 7">
    <name type="scientific">Streptomyces lavendofoliae</name>
    <dbReference type="NCBI Taxonomy" id="67314"/>
    <lineage>
        <taxon>Bacteria</taxon>
        <taxon>Bacillati</taxon>
        <taxon>Actinomycetota</taxon>
        <taxon>Actinomycetes</taxon>
        <taxon>Kitasatosporales</taxon>
        <taxon>Streptomycetaceae</taxon>
        <taxon>Streptomyces</taxon>
    </lineage>
</organism>
<dbReference type="InterPro" id="IPR036779">
    <property type="entry name" value="LysM_dom_sf"/>
</dbReference>
<dbReference type="Pfam" id="PF01476">
    <property type="entry name" value="LysM"/>
    <property type="match status" value="1"/>
</dbReference>
<accession>A0A918M743</accession>
<dbReference type="InterPro" id="IPR018392">
    <property type="entry name" value="LysM"/>
</dbReference>
<dbReference type="SUPFAM" id="SSF54106">
    <property type="entry name" value="LysM domain"/>
    <property type="match status" value="1"/>
</dbReference>
<dbReference type="Gene3D" id="1.10.530.10">
    <property type="match status" value="1"/>
</dbReference>
<dbReference type="InterPro" id="IPR023346">
    <property type="entry name" value="Lysozyme-like_dom_sf"/>
</dbReference>
<comment type="caution">
    <text evidence="6">The sequence shown here is derived from an EMBL/GenBank/DDBJ whole genome shotgun (WGS) entry which is preliminary data.</text>
</comment>
<dbReference type="Pfam" id="PF06737">
    <property type="entry name" value="Transglycosylas"/>
    <property type="match status" value="1"/>
</dbReference>
<evidence type="ECO:0000256" key="4">
    <source>
        <dbReference type="SAM" id="SignalP"/>
    </source>
</evidence>
<keyword evidence="7" id="KW-1185">Reference proteome</keyword>
<evidence type="ECO:0000256" key="3">
    <source>
        <dbReference type="SAM" id="MobiDB-lite"/>
    </source>
</evidence>
<dbReference type="GO" id="GO:0016787">
    <property type="term" value="F:hydrolase activity"/>
    <property type="evidence" value="ECO:0007669"/>
    <property type="project" value="UniProtKB-KW"/>
</dbReference>
<reference evidence="6" key="2">
    <citation type="submission" date="2020-09" db="EMBL/GenBank/DDBJ databases">
        <authorList>
            <person name="Sun Q."/>
            <person name="Ohkuma M."/>
        </authorList>
    </citation>
    <scope>NUCLEOTIDE SEQUENCE</scope>
    <source>
        <strain evidence="6">JCM 4391</strain>
    </source>
</reference>
<feature type="compositionally biased region" description="Low complexity" evidence="3">
    <location>
        <begin position="41"/>
        <end position="51"/>
    </location>
</feature>
<dbReference type="InterPro" id="IPR010618">
    <property type="entry name" value="RPF"/>
</dbReference>
<keyword evidence="4" id="KW-0732">Signal</keyword>
<dbReference type="SMART" id="SM00257">
    <property type="entry name" value="LysM"/>
    <property type="match status" value="1"/>
</dbReference>
<feature type="chain" id="PRO_5037713119" description="LysM domain-containing protein" evidence="4">
    <location>
        <begin position="27"/>
        <end position="205"/>
    </location>
</feature>
<evidence type="ECO:0000259" key="5">
    <source>
        <dbReference type="PROSITE" id="PS51782"/>
    </source>
</evidence>
<name>A0A918M743_9ACTN</name>
<evidence type="ECO:0000313" key="7">
    <source>
        <dbReference type="Proteomes" id="UP000636661"/>
    </source>
</evidence>
<dbReference type="CDD" id="cd00118">
    <property type="entry name" value="LysM"/>
    <property type="match status" value="1"/>
</dbReference>
<proteinExistence type="inferred from homology"/>
<sequence>MPKIRLWPGALPAVLLLAWGTTAAVAAPAGPGSHPPPPASGPGARTASAPGCAGDQWPWGCVADCESSGRWNLNTGNGFYGGLQFKQSTWEAYGGLAHARRADLATRPQQIAVAEEVLRWHGWKAWPVCSKKYGLSGRAHTVQPDDTLSFVARRFKVPGGWKALYKANHKVVGSDPDRIRPGMMLTLPGLKPAPKAAAVPAPRGK</sequence>
<evidence type="ECO:0000256" key="1">
    <source>
        <dbReference type="ARBA" id="ARBA00010830"/>
    </source>
</evidence>
<feature type="region of interest" description="Disordered" evidence="3">
    <location>
        <begin position="27"/>
        <end position="51"/>
    </location>
</feature>
<dbReference type="SUPFAM" id="SSF53955">
    <property type="entry name" value="Lysozyme-like"/>
    <property type="match status" value="1"/>
</dbReference>
<feature type="signal peptide" evidence="4">
    <location>
        <begin position="1"/>
        <end position="26"/>
    </location>
</feature>
<protein>
    <recommendedName>
        <fullName evidence="5">LysM domain-containing protein</fullName>
    </recommendedName>
</protein>
<feature type="domain" description="LysM" evidence="5">
    <location>
        <begin position="138"/>
        <end position="187"/>
    </location>
</feature>
<keyword evidence="2" id="KW-0378">Hydrolase</keyword>
<gene>
    <name evidence="6" type="ORF">GCM10010274_51380</name>
</gene>
<dbReference type="Gene3D" id="3.10.350.10">
    <property type="entry name" value="LysM domain"/>
    <property type="match status" value="1"/>
</dbReference>
<evidence type="ECO:0000313" key="6">
    <source>
        <dbReference type="EMBL" id="GGU56028.1"/>
    </source>
</evidence>
<dbReference type="Proteomes" id="UP000636661">
    <property type="component" value="Unassembled WGS sequence"/>
</dbReference>
<dbReference type="CDD" id="cd13925">
    <property type="entry name" value="RPF"/>
    <property type="match status" value="1"/>
</dbReference>
<dbReference type="AlphaFoldDB" id="A0A918M743"/>